<dbReference type="SUPFAM" id="SSF51735">
    <property type="entry name" value="NAD(P)-binding Rossmann-fold domains"/>
    <property type="match status" value="1"/>
</dbReference>
<comment type="catalytic activity">
    <reaction evidence="8 9">
        <text>(R)-pantoate + NADP(+) = 2-dehydropantoate + NADPH + H(+)</text>
        <dbReference type="Rhea" id="RHEA:16233"/>
        <dbReference type="ChEBI" id="CHEBI:11561"/>
        <dbReference type="ChEBI" id="CHEBI:15378"/>
        <dbReference type="ChEBI" id="CHEBI:15980"/>
        <dbReference type="ChEBI" id="CHEBI:57783"/>
        <dbReference type="ChEBI" id="CHEBI:58349"/>
        <dbReference type="EC" id="1.1.1.169"/>
    </reaction>
</comment>
<dbReference type="Pfam" id="PF02558">
    <property type="entry name" value="ApbA"/>
    <property type="match status" value="1"/>
</dbReference>
<comment type="similarity">
    <text evidence="2 9">Belongs to the ketopantoate reductase family.</text>
</comment>
<dbReference type="SUPFAM" id="SSF48179">
    <property type="entry name" value="6-phosphogluconate dehydrogenase C-terminal domain-like"/>
    <property type="match status" value="1"/>
</dbReference>
<organism evidence="13 14">
    <name type="scientific">Flavobacterium davisii</name>
    <dbReference type="NCBI Taxonomy" id="2906077"/>
    <lineage>
        <taxon>Bacteria</taxon>
        <taxon>Pseudomonadati</taxon>
        <taxon>Bacteroidota</taxon>
        <taxon>Flavobacteriia</taxon>
        <taxon>Flavobacteriales</taxon>
        <taxon>Flavobacteriaceae</taxon>
        <taxon>Flavobacterium</taxon>
    </lineage>
</organism>
<evidence type="ECO:0000256" key="7">
    <source>
        <dbReference type="ARBA" id="ARBA00032024"/>
    </source>
</evidence>
<keyword evidence="6 9" id="KW-0560">Oxidoreductase</keyword>
<evidence type="ECO:0000256" key="4">
    <source>
        <dbReference type="ARBA" id="ARBA00019465"/>
    </source>
</evidence>
<evidence type="ECO:0000256" key="1">
    <source>
        <dbReference type="ARBA" id="ARBA00004994"/>
    </source>
</evidence>
<dbReference type="InterPro" id="IPR013752">
    <property type="entry name" value="KPA_reductase"/>
</dbReference>
<dbReference type="AlphaFoldDB" id="A0A2D0AIQ0"/>
<dbReference type="InterPro" id="IPR036291">
    <property type="entry name" value="NAD(P)-bd_dom_sf"/>
</dbReference>
<feature type="transmembrane region" description="Helical" evidence="10">
    <location>
        <begin position="7"/>
        <end position="27"/>
    </location>
</feature>
<reference evidence="13 14" key="1">
    <citation type="journal article" date="2017" name="Infect. Genet. Evol.">
        <title>Comparative genome analysis of fish pathogen Flavobacterium columnare reveals extensive sequence diversity within the species.</title>
        <authorList>
            <person name="Kayansamruaj P."/>
            <person name="Dong H.T."/>
            <person name="Hirono I."/>
            <person name="Kondo H."/>
            <person name="Senapin S."/>
            <person name="Rodkhum C."/>
        </authorList>
    </citation>
    <scope>NUCLEOTIDE SEQUENCE [LARGE SCALE GENOMIC DNA]</scope>
    <source>
        <strain evidence="13 14">1215</strain>
    </source>
</reference>
<keyword evidence="9" id="KW-0566">Pantothenate biosynthesis</keyword>
<evidence type="ECO:0000256" key="5">
    <source>
        <dbReference type="ARBA" id="ARBA00022857"/>
    </source>
</evidence>
<evidence type="ECO:0000313" key="14">
    <source>
        <dbReference type="Proteomes" id="UP000197768"/>
    </source>
</evidence>
<evidence type="ECO:0000259" key="11">
    <source>
        <dbReference type="Pfam" id="PF02558"/>
    </source>
</evidence>
<dbReference type="UniPathway" id="UPA00028">
    <property type="reaction ID" value="UER00004"/>
</dbReference>
<comment type="caution">
    <text evidence="13">The sequence shown here is derived from an EMBL/GenBank/DDBJ whole genome shotgun (WGS) entry which is preliminary data.</text>
</comment>
<dbReference type="InterPro" id="IPR013328">
    <property type="entry name" value="6PGD_dom2"/>
</dbReference>
<dbReference type="PANTHER" id="PTHR21708">
    <property type="entry name" value="PROBABLE 2-DEHYDROPANTOATE 2-REDUCTASE"/>
    <property type="match status" value="1"/>
</dbReference>
<evidence type="ECO:0000256" key="10">
    <source>
        <dbReference type="SAM" id="Phobius"/>
    </source>
</evidence>
<feature type="domain" description="Ketopantoate reductase C-terminal" evidence="12">
    <location>
        <begin position="185"/>
        <end position="309"/>
    </location>
</feature>
<keyword evidence="10" id="KW-0472">Membrane</keyword>
<dbReference type="Gene3D" id="1.10.1040.10">
    <property type="entry name" value="N-(1-d-carboxylethyl)-l-norvaline Dehydrogenase, domain 2"/>
    <property type="match status" value="1"/>
</dbReference>
<dbReference type="RefSeq" id="WP_088390831.1">
    <property type="nucleotide sequence ID" value="NZ_MTCZ01000013.1"/>
</dbReference>
<keyword evidence="5 9" id="KW-0521">NADP</keyword>
<proteinExistence type="inferred from homology"/>
<evidence type="ECO:0000256" key="2">
    <source>
        <dbReference type="ARBA" id="ARBA00007870"/>
    </source>
</evidence>
<accession>A0A2D0AIQ0</accession>
<dbReference type="NCBIfam" id="TIGR00745">
    <property type="entry name" value="apbA_panE"/>
    <property type="match status" value="1"/>
</dbReference>
<dbReference type="Pfam" id="PF08546">
    <property type="entry name" value="ApbA_C"/>
    <property type="match status" value="1"/>
</dbReference>
<evidence type="ECO:0000256" key="8">
    <source>
        <dbReference type="ARBA" id="ARBA00048793"/>
    </source>
</evidence>
<dbReference type="InterPro" id="IPR008927">
    <property type="entry name" value="6-PGluconate_DH-like_C_sf"/>
</dbReference>
<evidence type="ECO:0000256" key="9">
    <source>
        <dbReference type="RuleBase" id="RU362068"/>
    </source>
</evidence>
<dbReference type="GO" id="GO:0008677">
    <property type="term" value="F:2-dehydropantoate 2-reductase activity"/>
    <property type="evidence" value="ECO:0007669"/>
    <property type="project" value="UniProtKB-EC"/>
</dbReference>
<evidence type="ECO:0000313" key="13">
    <source>
        <dbReference type="EMBL" id="OWP84915.1"/>
    </source>
</evidence>
<keyword evidence="10" id="KW-0812">Transmembrane</keyword>
<gene>
    <name evidence="13" type="ORF">BWK59_02755</name>
</gene>
<dbReference type="InterPro" id="IPR013332">
    <property type="entry name" value="KPR_N"/>
</dbReference>
<comment type="pathway">
    <text evidence="1 9">Cofactor biosynthesis; (R)-pantothenate biosynthesis; (R)-pantoate from 3-methyl-2-oxobutanoate: step 2/2.</text>
</comment>
<dbReference type="GO" id="GO:0005737">
    <property type="term" value="C:cytoplasm"/>
    <property type="evidence" value="ECO:0007669"/>
    <property type="project" value="TreeGrafter"/>
</dbReference>
<protein>
    <recommendedName>
        <fullName evidence="4 9">2-dehydropantoate 2-reductase</fullName>
        <ecNumber evidence="3 9">1.1.1.169</ecNumber>
    </recommendedName>
    <alternativeName>
        <fullName evidence="7 9">Ketopantoate reductase</fullName>
    </alternativeName>
</protein>
<dbReference type="EC" id="1.1.1.169" evidence="3 9"/>
<feature type="domain" description="Ketopantoate reductase N-terminal" evidence="11">
    <location>
        <begin position="6"/>
        <end position="157"/>
    </location>
</feature>
<name>A0A2D0AIQ0_9FLAO</name>
<dbReference type="Proteomes" id="UP000197768">
    <property type="component" value="Unassembled WGS sequence"/>
</dbReference>
<dbReference type="Gene3D" id="3.40.50.720">
    <property type="entry name" value="NAD(P)-binding Rossmann-like Domain"/>
    <property type="match status" value="1"/>
</dbReference>
<dbReference type="InterPro" id="IPR051402">
    <property type="entry name" value="KPR-Related"/>
</dbReference>
<comment type="function">
    <text evidence="9">Catalyzes the NADPH-dependent reduction of ketopantoate into pantoic acid.</text>
</comment>
<evidence type="ECO:0000256" key="3">
    <source>
        <dbReference type="ARBA" id="ARBA00013014"/>
    </source>
</evidence>
<evidence type="ECO:0000256" key="6">
    <source>
        <dbReference type="ARBA" id="ARBA00023002"/>
    </source>
</evidence>
<sequence length="312" mass="35009">MTKAKILIAGIGGVGGYFGGLLANHFYNNENIEINFFARGQHLKEIQDKGLKVIKGNNVLIAKPTLATDNPTEIGISDFIIVATKSYDLELAMQQLKPCINQDTIILPLLNGVDSKERIKTIFPNNLVLNGCAYIVSRLKQVGVIENSGNIQTLYFGLDNLINDRLLLLENLLKEANIEAFLSKNISTIIWEKFIFISPTATVTSYFDKSIGELIIDNEKLKTTTTLIKEVIQIAKAKQIFISDNITEKTVNKLKALPFETTSSMHTDFKNNKPKNELKSLTEYVINEGQKYNLETPVYKQIHTELKKKSNI</sequence>
<dbReference type="EMBL" id="MTCZ01000013">
    <property type="protein sequence ID" value="OWP84915.1"/>
    <property type="molecule type" value="Genomic_DNA"/>
</dbReference>
<dbReference type="GO" id="GO:0015940">
    <property type="term" value="P:pantothenate biosynthetic process"/>
    <property type="evidence" value="ECO:0007669"/>
    <property type="project" value="UniProtKB-UniPathway"/>
</dbReference>
<dbReference type="PANTHER" id="PTHR21708:SF26">
    <property type="entry name" value="2-DEHYDROPANTOATE 2-REDUCTASE"/>
    <property type="match status" value="1"/>
</dbReference>
<keyword evidence="10" id="KW-1133">Transmembrane helix</keyword>
<evidence type="ECO:0000259" key="12">
    <source>
        <dbReference type="Pfam" id="PF08546"/>
    </source>
</evidence>
<dbReference type="InterPro" id="IPR003710">
    <property type="entry name" value="ApbA"/>
</dbReference>